<evidence type="ECO:0000256" key="5">
    <source>
        <dbReference type="ARBA" id="ARBA00022989"/>
    </source>
</evidence>
<dbReference type="AlphaFoldDB" id="A0AAV5ILD8"/>
<dbReference type="PANTHER" id="PTHR32285:SF149">
    <property type="entry name" value="TRICHOME BIREFRINGENCE-LIKE N-TERMINAL DOMAIN-CONTAINING PROTEIN"/>
    <property type="match status" value="1"/>
</dbReference>
<evidence type="ECO:0000256" key="2">
    <source>
        <dbReference type="ARBA" id="ARBA00007727"/>
    </source>
</evidence>
<feature type="domain" description="Trichome birefringence-like N-terminal" evidence="9">
    <location>
        <begin position="31"/>
        <end position="83"/>
    </location>
</feature>
<dbReference type="Pfam" id="PF13839">
    <property type="entry name" value="PC-Esterase"/>
    <property type="match status" value="1"/>
</dbReference>
<protein>
    <recommendedName>
        <fullName evidence="12">Trichome birefringence-like N-terminal domain-containing protein</fullName>
    </recommendedName>
</protein>
<feature type="domain" description="Trichome birefringence-like C-terminal" evidence="8">
    <location>
        <begin position="108"/>
        <end position="370"/>
    </location>
</feature>
<evidence type="ECO:0000313" key="10">
    <source>
        <dbReference type="EMBL" id="GKV02737.1"/>
    </source>
</evidence>
<dbReference type="PANTHER" id="PTHR32285">
    <property type="entry name" value="PROTEIN TRICHOME BIREFRINGENCE-LIKE 9-RELATED"/>
    <property type="match status" value="1"/>
</dbReference>
<name>A0AAV5ILD8_9ROSI</name>
<evidence type="ECO:0000259" key="8">
    <source>
        <dbReference type="Pfam" id="PF13839"/>
    </source>
</evidence>
<keyword evidence="5" id="KW-1133">Transmembrane helix</keyword>
<comment type="similarity">
    <text evidence="2">Belongs to the PC-esterase family. TBL subfamily.</text>
</comment>
<sequence length="373" mass="42820">MGLFCFVAAVFVLGLWQQVHGEIKENHVVGKCNIYEGKWVYDTSYPLYNSSSCPFILQEFNCQKNARPDHLYLKYRWQPTSCHLPRLQTLVKSIGRKDNVKNEVKYLFNGKDLLIRMRGKRLMFVGDSLSANQWQSLTCLLHSAVPRAPYTITRIGSISTFHFPTYGVFIMFSRNAFLVDIVIQNGARILKLNSISGGLIWNGVDVLIFDTWHWWLHTGRKQPWNFVQYSSKTFKDMNRMVAYEKALTTWARWVNSNVNPNKTKVFFQGVSPDHMDSREWADPRGKTCTGEIGPLQSRSYPGGAHPAQVVLEKVLRTVKKPVHLLDITTLSQLRKDGHPATYGYGGRRGMDCTHWCLPGVPDIWNQLLYTSLI</sequence>
<dbReference type="Pfam" id="PF14416">
    <property type="entry name" value="PMR5N"/>
    <property type="match status" value="1"/>
</dbReference>
<dbReference type="InterPro" id="IPR029962">
    <property type="entry name" value="TBL"/>
</dbReference>
<keyword evidence="7" id="KW-0732">Signal</keyword>
<keyword evidence="6" id="KW-0472">Membrane</keyword>
<organism evidence="10 11">
    <name type="scientific">Rubroshorea leprosula</name>
    <dbReference type="NCBI Taxonomy" id="152421"/>
    <lineage>
        <taxon>Eukaryota</taxon>
        <taxon>Viridiplantae</taxon>
        <taxon>Streptophyta</taxon>
        <taxon>Embryophyta</taxon>
        <taxon>Tracheophyta</taxon>
        <taxon>Spermatophyta</taxon>
        <taxon>Magnoliopsida</taxon>
        <taxon>eudicotyledons</taxon>
        <taxon>Gunneridae</taxon>
        <taxon>Pentapetalae</taxon>
        <taxon>rosids</taxon>
        <taxon>malvids</taxon>
        <taxon>Malvales</taxon>
        <taxon>Dipterocarpaceae</taxon>
        <taxon>Rubroshorea</taxon>
    </lineage>
</organism>
<keyword evidence="3" id="KW-0812">Transmembrane</keyword>
<dbReference type="InterPro" id="IPR026057">
    <property type="entry name" value="TBL_C"/>
</dbReference>
<comment type="caution">
    <text evidence="10">The sequence shown here is derived from an EMBL/GenBank/DDBJ whole genome shotgun (WGS) entry which is preliminary data.</text>
</comment>
<dbReference type="Proteomes" id="UP001054252">
    <property type="component" value="Unassembled WGS sequence"/>
</dbReference>
<reference evidence="10 11" key="1">
    <citation type="journal article" date="2021" name="Commun. Biol.">
        <title>The genome of Shorea leprosula (Dipterocarpaceae) highlights the ecological relevance of drought in aseasonal tropical rainforests.</title>
        <authorList>
            <person name="Ng K.K.S."/>
            <person name="Kobayashi M.J."/>
            <person name="Fawcett J.A."/>
            <person name="Hatakeyama M."/>
            <person name="Paape T."/>
            <person name="Ng C.H."/>
            <person name="Ang C.C."/>
            <person name="Tnah L.H."/>
            <person name="Lee C.T."/>
            <person name="Nishiyama T."/>
            <person name="Sese J."/>
            <person name="O'Brien M.J."/>
            <person name="Copetti D."/>
            <person name="Mohd Noor M.I."/>
            <person name="Ong R.C."/>
            <person name="Putra M."/>
            <person name="Sireger I.Z."/>
            <person name="Indrioko S."/>
            <person name="Kosugi Y."/>
            <person name="Izuno A."/>
            <person name="Isagi Y."/>
            <person name="Lee S.L."/>
            <person name="Shimizu K.K."/>
        </authorList>
    </citation>
    <scope>NUCLEOTIDE SEQUENCE [LARGE SCALE GENOMIC DNA]</scope>
    <source>
        <strain evidence="10">214</strain>
    </source>
</reference>
<dbReference type="GO" id="GO:0016413">
    <property type="term" value="F:O-acetyltransferase activity"/>
    <property type="evidence" value="ECO:0007669"/>
    <property type="project" value="InterPro"/>
</dbReference>
<dbReference type="InterPro" id="IPR025846">
    <property type="entry name" value="TBL_N"/>
</dbReference>
<dbReference type="GO" id="GO:0016020">
    <property type="term" value="C:membrane"/>
    <property type="evidence" value="ECO:0007669"/>
    <property type="project" value="UniProtKB-SubCell"/>
</dbReference>
<evidence type="ECO:0008006" key="12">
    <source>
        <dbReference type="Google" id="ProtNLM"/>
    </source>
</evidence>
<comment type="subcellular location">
    <subcellularLocation>
        <location evidence="1">Membrane</location>
        <topology evidence="1">Single-pass membrane protein</topology>
    </subcellularLocation>
</comment>
<dbReference type="GO" id="GO:0005794">
    <property type="term" value="C:Golgi apparatus"/>
    <property type="evidence" value="ECO:0007669"/>
    <property type="project" value="TreeGrafter"/>
</dbReference>
<gene>
    <name evidence="10" type="ORF">SLEP1_g15134</name>
</gene>
<evidence type="ECO:0000256" key="3">
    <source>
        <dbReference type="ARBA" id="ARBA00022692"/>
    </source>
</evidence>
<keyword evidence="11" id="KW-1185">Reference proteome</keyword>
<accession>A0AAV5ILD8</accession>
<dbReference type="EMBL" id="BPVZ01000019">
    <property type="protein sequence ID" value="GKV02737.1"/>
    <property type="molecule type" value="Genomic_DNA"/>
</dbReference>
<evidence type="ECO:0000256" key="4">
    <source>
        <dbReference type="ARBA" id="ARBA00022968"/>
    </source>
</evidence>
<feature type="signal peptide" evidence="7">
    <location>
        <begin position="1"/>
        <end position="21"/>
    </location>
</feature>
<evidence type="ECO:0000259" key="9">
    <source>
        <dbReference type="Pfam" id="PF14416"/>
    </source>
</evidence>
<feature type="chain" id="PRO_5043719468" description="Trichome birefringence-like N-terminal domain-containing protein" evidence="7">
    <location>
        <begin position="22"/>
        <end position="373"/>
    </location>
</feature>
<evidence type="ECO:0000256" key="6">
    <source>
        <dbReference type="ARBA" id="ARBA00023136"/>
    </source>
</evidence>
<proteinExistence type="inferred from homology"/>
<keyword evidence="4" id="KW-0735">Signal-anchor</keyword>
<evidence type="ECO:0000313" key="11">
    <source>
        <dbReference type="Proteomes" id="UP001054252"/>
    </source>
</evidence>
<evidence type="ECO:0000256" key="7">
    <source>
        <dbReference type="SAM" id="SignalP"/>
    </source>
</evidence>
<evidence type="ECO:0000256" key="1">
    <source>
        <dbReference type="ARBA" id="ARBA00004167"/>
    </source>
</evidence>